<dbReference type="PRINTS" id="PR00326">
    <property type="entry name" value="GTP1OBG"/>
</dbReference>
<evidence type="ECO:0000256" key="2">
    <source>
        <dbReference type="ARBA" id="ARBA00022741"/>
    </source>
</evidence>
<dbReference type="VEuPathDB" id="TriTrypDB:TcCL_Unassigned07225"/>
<dbReference type="VEuPathDB" id="TriTrypDB:TcG_05133"/>
<evidence type="ECO:0000259" key="5">
    <source>
        <dbReference type="Pfam" id="PF01926"/>
    </source>
</evidence>
<dbReference type="InterPro" id="IPR006073">
    <property type="entry name" value="GTP-bd"/>
</dbReference>
<dbReference type="VEuPathDB" id="TriTrypDB:Tc_MARK_8400"/>
<keyword evidence="3" id="KW-0378">Hydrolase</keyword>
<name>A0A2V2UQE0_TRYCR</name>
<dbReference type="GO" id="GO:0005525">
    <property type="term" value="F:GTP binding"/>
    <property type="evidence" value="ECO:0007669"/>
    <property type="project" value="UniProtKB-KW"/>
</dbReference>
<evidence type="ECO:0000256" key="1">
    <source>
        <dbReference type="ARBA" id="ARBA00022490"/>
    </source>
</evidence>
<evidence type="ECO:0000256" key="4">
    <source>
        <dbReference type="ARBA" id="ARBA00023134"/>
    </source>
</evidence>
<dbReference type="VEuPathDB" id="TriTrypDB:TCSYLVIO_009877"/>
<evidence type="ECO:0000313" key="6">
    <source>
        <dbReference type="EMBL" id="PWU86241.1"/>
    </source>
</evidence>
<dbReference type="InterPro" id="IPR043358">
    <property type="entry name" value="GNL1-like"/>
</dbReference>
<dbReference type="AlphaFoldDB" id="A0A2V2UQE0"/>
<feature type="domain" description="G" evidence="5">
    <location>
        <begin position="31"/>
        <end position="107"/>
    </location>
</feature>
<dbReference type="VEuPathDB" id="TriTrypDB:ECC02_007860"/>
<keyword evidence="4" id="KW-0342">GTP-binding</keyword>
<dbReference type="VEuPathDB" id="TriTrypDB:TcCLB.507601.90"/>
<dbReference type="VEuPathDB" id="TriTrypDB:C4B63_128g62"/>
<dbReference type="VEuPathDB" id="TriTrypDB:C3747_143g97"/>
<keyword evidence="1" id="KW-0963">Cytoplasm</keyword>
<accession>A0A2V2UQE0</accession>
<dbReference type="InterPro" id="IPR027417">
    <property type="entry name" value="P-loop_NTPase"/>
</dbReference>
<gene>
    <name evidence="6" type="ORF">C4B63_128g62</name>
</gene>
<evidence type="ECO:0000313" key="7">
    <source>
        <dbReference type="Proteomes" id="UP000246121"/>
    </source>
</evidence>
<dbReference type="GO" id="GO:0003924">
    <property type="term" value="F:GTPase activity"/>
    <property type="evidence" value="ECO:0007669"/>
    <property type="project" value="InterPro"/>
</dbReference>
<dbReference type="VEuPathDB" id="TriTrypDB:BCY84_06474"/>
<dbReference type="VEuPathDB" id="TriTrypDB:TcYC6_0015520"/>
<dbReference type="VEuPathDB" id="TriTrypDB:TCDM_07282"/>
<dbReference type="Gene3D" id="3.40.50.300">
    <property type="entry name" value="P-loop containing nucleotide triphosphate hydrolases"/>
    <property type="match status" value="1"/>
</dbReference>
<dbReference type="Proteomes" id="UP000246121">
    <property type="component" value="Unassembled WGS sequence"/>
</dbReference>
<dbReference type="VEuPathDB" id="TriTrypDB:TcBrA4_0031640"/>
<evidence type="ECO:0000256" key="3">
    <source>
        <dbReference type="ARBA" id="ARBA00022801"/>
    </source>
</evidence>
<sequence length="177" mass="19274">MGRLGPCAASRPPCSLAHRLWNKDANTPLMVGLVGYPNVGKSSTINAILGCKKVVVSATPGKTKHFQTLVIPNERRVALCDCPGLVFPSFASTREQMVCDGILPIDTATDALSAVNVLCRRIPREVLQKQFGVSLRLRTMWTRVIPWWSTSSTHWHVGVVTWGHTTGQTSPVPPGMC</sequence>
<dbReference type="EMBL" id="PRFA01000128">
    <property type="protein sequence ID" value="PWU86241.1"/>
    <property type="molecule type" value="Genomic_DNA"/>
</dbReference>
<dbReference type="GO" id="GO:0005829">
    <property type="term" value="C:cytosol"/>
    <property type="evidence" value="ECO:0007669"/>
    <property type="project" value="TreeGrafter"/>
</dbReference>
<dbReference type="PANTHER" id="PTHR45709">
    <property type="entry name" value="LARGE SUBUNIT GTPASE 1 HOMOLOG-RELATED"/>
    <property type="match status" value="1"/>
</dbReference>
<protein>
    <recommendedName>
        <fullName evidence="5">G domain-containing protein</fullName>
    </recommendedName>
</protein>
<dbReference type="Pfam" id="PF01926">
    <property type="entry name" value="MMR_HSR1"/>
    <property type="match status" value="1"/>
</dbReference>
<dbReference type="PANTHER" id="PTHR45709:SF2">
    <property type="entry name" value="LARGE SUBUNIT GTPASE 1 HOMOLOG"/>
    <property type="match status" value="1"/>
</dbReference>
<keyword evidence="2" id="KW-0547">Nucleotide-binding</keyword>
<dbReference type="VEuPathDB" id="TriTrypDB:TcCLB.510351.70"/>
<comment type="caution">
    <text evidence="6">The sequence shown here is derived from an EMBL/GenBank/DDBJ whole genome shotgun (WGS) entry which is preliminary data.</text>
</comment>
<reference evidence="6 7" key="1">
    <citation type="journal article" date="2018" name="Microb. Genom.">
        <title>Expanding an expanded genome: long-read sequencing of Trypanosoma cruzi.</title>
        <authorList>
            <person name="Berna L."/>
            <person name="Rodriguez M."/>
            <person name="Chiribao M.L."/>
            <person name="Parodi-Talice A."/>
            <person name="Pita S."/>
            <person name="Rijo G."/>
            <person name="Alvarez-Valin F."/>
            <person name="Robello C."/>
        </authorList>
    </citation>
    <scope>NUCLEOTIDE SEQUENCE [LARGE SCALE GENOMIC DNA]</scope>
    <source>
        <strain evidence="6 7">Dm28c</strain>
    </source>
</reference>
<proteinExistence type="predicted"/>
<organism evidence="6 7">
    <name type="scientific">Trypanosoma cruzi</name>
    <dbReference type="NCBI Taxonomy" id="5693"/>
    <lineage>
        <taxon>Eukaryota</taxon>
        <taxon>Discoba</taxon>
        <taxon>Euglenozoa</taxon>
        <taxon>Kinetoplastea</taxon>
        <taxon>Metakinetoplastina</taxon>
        <taxon>Trypanosomatida</taxon>
        <taxon>Trypanosomatidae</taxon>
        <taxon>Trypanosoma</taxon>
        <taxon>Schizotrypanum</taxon>
    </lineage>
</organism>
<dbReference type="SUPFAM" id="SSF52540">
    <property type="entry name" value="P-loop containing nucleoside triphosphate hydrolases"/>
    <property type="match status" value="1"/>
</dbReference>